<dbReference type="PIRSF" id="PIRSF005739">
    <property type="entry name" value="O-mtase"/>
    <property type="match status" value="1"/>
</dbReference>
<dbReference type="PROSITE" id="PS51683">
    <property type="entry name" value="SAM_OMT_II"/>
    <property type="match status" value="1"/>
</dbReference>
<feature type="active site" description="Proton acceptor" evidence="4">
    <location>
        <position position="290"/>
    </location>
</feature>
<dbReference type="InterPro" id="IPR029063">
    <property type="entry name" value="SAM-dependent_MTases_sf"/>
</dbReference>
<evidence type="ECO:0000256" key="1">
    <source>
        <dbReference type="ARBA" id="ARBA00022603"/>
    </source>
</evidence>
<reference evidence="6" key="1">
    <citation type="journal article" date="2020" name="Stud. Mycol.">
        <title>101 Dothideomycetes genomes: a test case for predicting lifestyles and emergence of pathogens.</title>
        <authorList>
            <person name="Haridas S."/>
            <person name="Albert R."/>
            <person name="Binder M."/>
            <person name="Bloem J."/>
            <person name="Labutti K."/>
            <person name="Salamov A."/>
            <person name="Andreopoulos B."/>
            <person name="Baker S."/>
            <person name="Barry K."/>
            <person name="Bills G."/>
            <person name="Bluhm B."/>
            <person name="Cannon C."/>
            <person name="Castanera R."/>
            <person name="Culley D."/>
            <person name="Daum C."/>
            <person name="Ezra D."/>
            <person name="Gonzalez J."/>
            <person name="Henrissat B."/>
            <person name="Kuo A."/>
            <person name="Liang C."/>
            <person name="Lipzen A."/>
            <person name="Lutzoni F."/>
            <person name="Magnuson J."/>
            <person name="Mondo S."/>
            <person name="Nolan M."/>
            <person name="Ohm R."/>
            <person name="Pangilinan J."/>
            <person name="Park H.-J."/>
            <person name="Ramirez L."/>
            <person name="Alfaro M."/>
            <person name="Sun H."/>
            <person name="Tritt A."/>
            <person name="Yoshinaga Y."/>
            <person name="Zwiers L.-H."/>
            <person name="Turgeon B."/>
            <person name="Goodwin S."/>
            <person name="Spatafora J."/>
            <person name="Crous P."/>
            <person name="Grigoriev I."/>
        </authorList>
    </citation>
    <scope>NUCLEOTIDE SEQUENCE</scope>
    <source>
        <strain evidence="6">CBS 113818</strain>
    </source>
</reference>
<sequence>MGLIQTLREKLQSWLLRRLRGAISLIQNPDEVAFSQAFEAHSHNTCLRIGIDLGVFHSIIAHGADGVSYRHLAAESGADEALIVRIMRVITAIGYAKETSSYATYAPTPLTMAITKPTIEAGFLHSTEHAAIVCSKLPSYLKSIGYQNPTDGSNGPFQHALETDLPFFKYIHDDPRKLKNFNTYQAGNRSTKMGWLDWFPVRDIILREFDPLGKAQGTLLVDMGGGTGRDITAFLNKFPQTAGFLALEDLPRVIEPLSDISPGITTLSQDLFQPQQITGAKVYYTHFLLHDFSDEQCRIILQHAAAAMTPGYSRLLLNEMILPDAGCPPFYAAADITMMCVLAAMERSESQWKALLESVNLKLVKFWYSRDKSNREGVIEAMVLV</sequence>
<dbReference type="GO" id="GO:0008171">
    <property type="term" value="F:O-methyltransferase activity"/>
    <property type="evidence" value="ECO:0007669"/>
    <property type="project" value="InterPro"/>
</dbReference>
<keyword evidence="1 6" id="KW-0489">Methyltransferase</keyword>
<dbReference type="PANTHER" id="PTHR43712:SF1">
    <property type="entry name" value="HYPOTHETICAL O-METHYLTRANSFERASE (EUROFUNG)-RELATED"/>
    <property type="match status" value="1"/>
</dbReference>
<dbReference type="InterPro" id="IPR036390">
    <property type="entry name" value="WH_DNA-bd_sf"/>
</dbReference>
<evidence type="ECO:0000256" key="2">
    <source>
        <dbReference type="ARBA" id="ARBA00022679"/>
    </source>
</evidence>
<gene>
    <name evidence="6" type="ORF">CC86DRAFT_416119</name>
</gene>
<keyword evidence="2 6" id="KW-0808">Transferase</keyword>
<dbReference type="Gene3D" id="1.10.10.10">
    <property type="entry name" value="Winged helix-like DNA-binding domain superfamily/Winged helix DNA-binding domain"/>
    <property type="match status" value="1"/>
</dbReference>
<keyword evidence="3" id="KW-0949">S-adenosyl-L-methionine</keyword>
<name>A0A6A7AL96_9PLEO</name>
<dbReference type="PANTHER" id="PTHR43712">
    <property type="entry name" value="PUTATIVE (AFU_ORTHOLOGUE AFUA_4G14580)-RELATED"/>
    <property type="match status" value="1"/>
</dbReference>
<dbReference type="InterPro" id="IPR016461">
    <property type="entry name" value="COMT-like"/>
</dbReference>
<dbReference type="SUPFAM" id="SSF46785">
    <property type="entry name" value="Winged helix' DNA-binding domain"/>
    <property type="match status" value="1"/>
</dbReference>
<dbReference type="InterPro" id="IPR001077">
    <property type="entry name" value="COMT_C"/>
</dbReference>
<protein>
    <submittedName>
        <fullName evidence="6">S-adenosyl-L-methionine-dependent methyltransferase</fullName>
    </submittedName>
</protein>
<dbReference type="EMBL" id="MU006216">
    <property type="protein sequence ID" value="KAF2834036.1"/>
    <property type="molecule type" value="Genomic_DNA"/>
</dbReference>
<dbReference type="OrthoDB" id="3340390at2759"/>
<proteinExistence type="predicted"/>
<dbReference type="AlphaFoldDB" id="A0A6A7AL96"/>
<evidence type="ECO:0000313" key="6">
    <source>
        <dbReference type="EMBL" id="KAF2834036.1"/>
    </source>
</evidence>
<dbReference type="Proteomes" id="UP000799424">
    <property type="component" value="Unassembled WGS sequence"/>
</dbReference>
<keyword evidence="7" id="KW-1185">Reference proteome</keyword>
<evidence type="ECO:0000313" key="7">
    <source>
        <dbReference type="Proteomes" id="UP000799424"/>
    </source>
</evidence>
<accession>A0A6A7AL96</accession>
<dbReference type="Pfam" id="PF00891">
    <property type="entry name" value="Methyltransf_2"/>
    <property type="match status" value="1"/>
</dbReference>
<dbReference type="Gene3D" id="3.40.50.150">
    <property type="entry name" value="Vaccinia Virus protein VP39"/>
    <property type="match status" value="1"/>
</dbReference>
<evidence type="ECO:0000256" key="4">
    <source>
        <dbReference type="PIRSR" id="PIRSR005739-1"/>
    </source>
</evidence>
<dbReference type="SUPFAM" id="SSF53335">
    <property type="entry name" value="S-adenosyl-L-methionine-dependent methyltransferases"/>
    <property type="match status" value="1"/>
</dbReference>
<feature type="domain" description="O-methyltransferase C-terminal" evidence="5">
    <location>
        <begin position="157"/>
        <end position="357"/>
    </location>
</feature>
<dbReference type="GO" id="GO:0032259">
    <property type="term" value="P:methylation"/>
    <property type="evidence" value="ECO:0007669"/>
    <property type="project" value="UniProtKB-KW"/>
</dbReference>
<dbReference type="InterPro" id="IPR036388">
    <property type="entry name" value="WH-like_DNA-bd_sf"/>
</dbReference>
<evidence type="ECO:0000259" key="5">
    <source>
        <dbReference type="Pfam" id="PF00891"/>
    </source>
</evidence>
<organism evidence="6 7">
    <name type="scientific">Ophiobolus disseminans</name>
    <dbReference type="NCBI Taxonomy" id="1469910"/>
    <lineage>
        <taxon>Eukaryota</taxon>
        <taxon>Fungi</taxon>
        <taxon>Dikarya</taxon>
        <taxon>Ascomycota</taxon>
        <taxon>Pezizomycotina</taxon>
        <taxon>Dothideomycetes</taxon>
        <taxon>Pleosporomycetidae</taxon>
        <taxon>Pleosporales</taxon>
        <taxon>Pleosporineae</taxon>
        <taxon>Phaeosphaeriaceae</taxon>
        <taxon>Ophiobolus</taxon>
    </lineage>
</organism>
<evidence type="ECO:0000256" key="3">
    <source>
        <dbReference type="ARBA" id="ARBA00022691"/>
    </source>
</evidence>